<reference evidence="2 3" key="1">
    <citation type="submission" date="2017-07" db="EMBL/GenBank/DDBJ databases">
        <title>Genomes of Fischerella (Mastigocladus) sp. strains.</title>
        <authorList>
            <person name="Miller S.R."/>
        </authorList>
    </citation>
    <scope>NUCLEOTIDE SEQUENCE [LARGE SCALE GENOMIC DNA]</scope>
    <source>
        <strain evidence="2 3">CCMEE 5268</strain>
    </source>
</reference>
<keyword evidence="1" id="KW-0472">Membrane</keyword>
<dbReference type="EMBL" id="NMQA01000082">
    <property type="protein sequence ID" value="PLZ99276.1"/>
    <property type="molecule type" value="Genomic_DNA"/>
</dbReference>
<organism evidence="2 3">
    <name type="scientific">Fischerella thermalis CCMEE 5268</name>
    <dbReference type="NCBI Taxonomy" id="2019662"/>
    <lineage>
        <taxon>Bacteria</taxon>
        <taxon>Bacillati</taxon>
        <taxon>Cyanobacteriota</taxon>
        <taxon>Cyanophyceae</taxon>
        <taxon>Nostocales</taxon>
        <taxon>Hapalosiphonaceae</taxon>
        <taxon>Fischerella</taxon>
    </lineage>
</organism>
<evidence type="ECO:0000313" key="3">
    <source>
        <dbReference type="Proteomes" id="UP000235025"/>
    </source>
</evidence>
<gene>
    <name evidence="2" type="ORF">CEN50_07980</name>
</gene>
<feature type="transmembrane region" description="Helical" evidence="1">
    <location>
        <begin position="83"/>
        <end position="101"/>
    </location>
</feature>
<keyword evidence="1" id="KW-0812">Transmembrane</keyword>
<dbReference type="AlphaFoldDB" id="A0A2N6KIG0"/>
<feature type="transmembrane region" description="Helical" evidence="1">
    <location>
        <begin position="107"/>
        <end position="131"/>
    </location>
</feature>
<keyword evidence="1" id="KW-1133">Transmembrane helix</keyword>
<feature type="transmembrane region" description="Helical" evidence="1">
    <location>
        <begin position="45"/>
        <end position="62"/>
    </location>
</feature>
<name>A0A2N6KIG0_9CYAN</name>
<evidence type="ECO:0000256" key="1">
    <source>
        <dbReference type="SAM" id="Phobius"/>
    </source>
</evidence>
<dbReference type="Proteomes" id="UP000235025">
    <property type="component" value="Unassembled WGS sequence"/>
</dbReference>
<sequence length="153" mass="16570">MKINLIALFAGLLFGLGLGFSQMIDRDRVLGFLDITGVWDPTLLFVLGGAVAVTVIAFRFVLRRSHPILTDKFYLPTKKDIDLPLVVGSAIFGVGWGIAGYCPGPGITALVLGIWNPVLFIVALIAGSLTYKWYSTRPSHKPSSTPPELPQSQ</sequence>
<dbReference type="RefSeq" id="WP_102170518.1">
    <property type="nucleotide sequence ID" value="NZ_NMQA01000082.1"/>
</dbReference>
<dbReference type="Pfam" id="PF20398">
    <property type="entry name" value="DUF6691"/>
    <property type="match status" value="1"/>
</dbReference>
<dbReference type="InterPro" id="IPR046513">
    <property type="entry name" value="DUF6691"/>
</dbReference>
<accession>A0A2N6KIG0</accession>
<evidence type="ECO:0000313" key="2">
    <source>
        <dbReference type="EMBL" id="PLZ99276.1"/>
    </source>
</evidence>
<proteinExistence type="predicted"/>
<comment type="caution">
    <text evidence="2">The sequence shown here is derived from an EMBL/GenBank/DDBJ whole genome shotgun (WGS) entry which is preliminary data.</text>
</comment>
<protein>
    <submittedName>
        <fullName evidence="2">YeeE/YedE family protein</fullName>
    </submittedName>
</protein>